<comment type="function">
    <text evidence="2 13 14">Catalyzes the synthesis of activated sulfate.</text>
</comment>
<dbReference type="NCBIfam" id="NF003013">
    <property type="entry name" value="PRK03846.1"/>
    <property type="match status" value="1"/>
</dbReference>
<evidence type="ECO:0000256" key="3">
    <source>
        <dbReference type="ARBA" id="ARBA00004806"/>
    </source>
</evidence>
<evidence type="ECO:0000256" key="10">
    <source>
        <dbReference type="ARBA" id="ARBA00029724"/>
    </source>
</evidence>
<evidence type="ECO:0000313" key="17">
    <source>
        <dbReference type="Proteomes" id="UP000281975"/>
    </source>
</evidence>
<dbReference type="EC" id="2.7.1.25" evidence="5 13"/>
<evidence type="ECO:0000256" key="12">
    <source>
        <dbReference type="ARBA" id="ARBA00031464"/>
    </source>
</evidence>
<dbReference type="HAMAP" id="MF_00065">
    <property type="entry name" value="Adenylyl_sulf_kinase"/>
    <property type="match status" value="1"/>
</dbReference>
<dbReference type="GO" id="GO:0004020">
    <property type="term" value="F:adenylylsulfate kinase activity"/>
    <property type="evidence" value="ECO:0007669"/>
    <property type="project" value="UniProtKB-UniRule"/>
</dbReference>
<dbReference type="NCBIfam" id="TIGR00455">
    <property type="entry name" value="apsK"/>
    <property type="match status" value="1"/>
</dbReference>
<dbReference type="OrthoDB" id="9804504at2"/>
<keyword evidence="7 13" id="KW-0547">Nucleotide-binding</keyword>
<evidence type="ECO:0000259" key="15">
    <source>
        <dbReference type="Pfam" id="PF01583"/>
    </source>
</evidence>
<comment type="pathway">
    <text evidence="3 13 14">Sulfur metabolism; hydrogen sulfide biosynthesis; sulfite from sulfate: step 2/3.</text>
</comment>
<organism evidence="16 17">
    <name type="scientific">Kushneria sinocarnis</name>
    <dbReference type="NCBI Taxonomy" id="595502"/>
    <lineage>
        <taxon>Bacteria</taxon>
        <taxon>Pseudomonadati</taxon>
        <taxon>Pseudomonadota</taxon>
        <taxon>Gammaproteobacteria</taxon>
        <taxon>Oceanospirillales</taxon>
        <taxon>Halomonadaceae</taxon>
        <taxon>Kushneria</taxon>
    </lineage>
</organism>
<evidence type="ECO:0000256" key="7">
    <source>
        <dbReference type="ARBA" id="ARBA00022741"/>
    </source>
</evidence>
<dbReference type="UniPathway" id="UPA00140">
    <property type="reaction ID" value="UER00205"/>
</dbReference>
<evidence type="ECO:0000256" key="4">
    <source>
        <dbReference type="ARBA" id="ARBA00007008"/>
    </source>
</evidence>
<evidence type="ECO:0000313" key="16">
    <source>
        <dbReference type="EMBL" id="RKQ96840.1"/>
    </source>
</evidence>
<dbReference type="RefSeq" id="WP_121173618.1">
    <property type="nucleotide sequence ID" value="NZ_RBIN01000008.1"/>
</dbReference>
<dbReference type="InterPro" id="IPR059117">
    <property type="entry name" value="APS_kinase_dom"/>
</dbReference>
<dbReference type="GO" id="GO:0005524">
    <property type="term" value="F:ATP binding"/>
    <property type="evidence" value="ECO:0007669"/>
    <property type="project" value="UniProtKB-UniRule"/>
</dbReference>
<dbReference type="PANTHER" id="PTHR11055">
    <property type="entry name" value="BIFUNCTIONAL 3'-PHOSPHOADENOSINE 5'-PHOSPHOSULFATE SYNTHASE"/>
    <property type="match status" value="1"/>
</dbReference>
<dbReference type="Pfam" id="PF01583">
    <property type="entry name" value="APS_kinase"/>
    <property type="match status" value="1"/>
</dbReference>
<dbReference type="InterPro" id="IPR027417">
    <property type="entry name" value="P-loop_NTPase"/>
</dbReference>
<evidence type="ECO:0000256" key="2">
    <source>
        <dbReference type="ARBA" id="ARBA00002632"/>
    </source>
</evidence>
<evidence type="ECO:0000256" key="6">
    <source>
        <dbReference type="ARBA" id="ARBA00022679"/>
    </source>
</evidence>
<reference evidence="16 17" key="1">
    <citation type="submission" date="2018-10" db="EMBL/GenBank/DDBJ databases">
        <title>Genomic Encyclopedia of Type Strains, Phase IV (KMG-IV): sequencing the most valuable type-strain genomes for metagenomic binning, comparative biology and taxonomic classification.</title>
        <authorList>
            <person name="Goeker M."/>
        </authorList>
    </citation>
    <scope>NUCLEOTIDE SEQUENCE [LARGE SCALE GENOMIC DNA]</scope>
    <source>
        <strain evidence="16 17">DSM 23229</strain>
    </source>
</reference>
<evidence type="ECO:0000256" key="14">
    <source>
        <dbReference type="RuleBase" id="RU004347"/>
    </source>
</evidence>
<keyword evidence="9 13" id="KW-0067">ATP-binding</keyword>
<dbReference type="Proteomes" id="UP000281975">
    <property type="component" value="Unassembled WGS sequence"/>
</dbReference>
<name>A0A420WTN5_9GAMM</name>
<keyword evidence="6 13" id="KW-0808">Transferase</keyword>
<dbReference type="EMBL" id="RBIN01000008">
    <property type="protein sequence ID" value="RKQ96840.1"/>
    <property type="molecule type" value="Genomic_DNA"/>
</dbReference>
<dbReference type="CDD" id="cd02027">
    <property type="entry name" value="APSK"/>
    <property type="match status" value="1"/>
</dbReference>
<comment type="similarity">
    <text evidence="4 13 14">Belongs to the APS kinase family.</text>
</comment>
<evidence type="ECO:0000256" key="8">
    <source>
        <dbReference type="ARBA" id="ARBA00022777"/>
    </source>
</evidence>
<feature type="binding site" evidence="13">
    <location>
        <begin position="41"/>
        <end position="48"/>
    </location>
    <ligand>
        <name>ATP</name>
        <dbReference type="ChEBI" id="CHEBI:30616"/>
    </ligand>
</feature>
<dbReference type="AlphaFoldDB" id="A0A420WTN5"/>
<dbReference type="Gene3D" id="3.40.50.300">
    <property type="entry name" value="P-loop containing nucleotide triphosphate hydrolases"/>
    <property type="match status" value="1"/>
</dbReference>
<feature type="domain" description="APS kinase" evidence="15">
    <location>
        <begin position="34"/>
        <end position="182"/>
    </location>
</feature>
<accession>A0A420WTN5</accession>
<proteinExistence type="inferred from homology"/>
<dbReference type="InterPro" id="IPR002891">
    <property type="entry name" value="APS"/>
</dbReference>
<comment type="catalytic activity">
    <reaction evidence="1 13 14">
        <text>adenosine 5'-phosphosulfate + ATP = 3'-phosphoadenylyl sulfate + ADP + H(+)</text>
        <dbReference type="Rhea" id="RHEA:24152"/>
        <dbReference type="ChEBI" id="CHEBI:15378"/>
        <dbReference type="ChEBI" id="CHEBI:30616"/>
        <dbReference type="ChEBI" id="CHEBI:58243"/>
        <dbReference type="ChEBI" id="CHEBI:58339"/>
        <dbReference type="ChEBI" id="CHEBI:456216"/>
        <dbReference type="EC" id="2.7.1.25"/>
    </reaction>
</comment>
<evidence type="ECO:0000256" key="11">
    <source>
        <dbReference type="ARBA" id="ARBA00031393"/>
    </source>
</evidence>
<comment type="caution">
    <text evidence="16">The sequence shown here is derived from an EMBL/GenBank/DDBJ whole genome shotgun (WGS) entry which is preliminary data.</text>
</comment>
<dbReference type="GO" id="GO:0070814">
    <property type="term" value="P:hydrogen sulfide biosynthetic process"/>
    <property type="evidence" value="ECO:0007669"/>
    <property type="project" value="UniProtKB-UniRule"/>
</dbReference>
<protein>
    <recommendedName>
        <fullName evidence="5 13">Adenylyl-sulfate kinase</fullName>
        <ecNumber evidence="5 13">2.7.1.25</ecNumber>
    </recommendedName>
    <alternativeName>
        <fullName evidence="11 13">APS kinase</fullName>
    </alternativeName>
    <alternativeName>
        <fullName evidence="12 13">ATP adenosine-5'-phosphosulfate 3'-phosphotransferase</fullName>
    </alternativeName>
    <alternativeName>
        <fullName evidence="10 13">Adenosine-5'-phosphosulfate kinase</fullName>
    </alternativeName>
</protein>
<gene>
    <name evidence="13" type="primary">cysC</name>
    <name evidence="16" type="ORF">C7446_2700</name>
</gene>
<dbReference type="SUPFAM" id="SSF52540">
    <property type="entry name" value="P-loop containing nucleoside triphosphate hydrolases"/>
    <property type="match status" value="1"/>
</dbReference>
<feature type="active site" description="Phosphoserine intermediate" evidence="13">
    <location>
        <position position="115"/>
    </location>
</feature>
<dbReference type="GO" id="GO:0000103">
    <property type="term" value="P:sulfate assimilation"/>
    <property type="evidence" value="ECO:0007669"/>
    <property type="project" value="UniProtKB-UniRule"/>
</dbReference>
<evidence type="ECO:0000256" key="9">
    <source>
        <dbReference type="ARBA" id="ARBA00022840"/>
    </source>
</evidence>
<evidence type="ECO:0000256" key="13">
    <source>
        <dbReference type="HAMAP-Rule" id="MF_00065"/>
    </source>
</evidence>
<keyword evidence="17" id="KW-1185">Reference proteome</keyword>
<sequence>MAFEYRDNDSPADVVWNTGSVTPEMRGRLKPHAGRCIWFTGLSGSGKSTLANVLEAELNRRGCHTMLLDGDNIRHGLCRDLGMSRADRSENIRRIGEVAHLFVESGLIVLTAFISPFARDRQQARSLFRPGEFQEVFVDTPLGLCEQRDPKGLYRRARAGEIHDFTGIDSPYEPPMQPELSLHATDSPQRHIEQLLALCLSGASDSAGSVG</sequence>
<dbReference type="PANTHER" id="PTHR11055:SF1">
    <property type="entry name" value="PAPS SYNTHETASE, ISOFORM D"/>
    <property type="match status" value="1"/>
</dbReference>
<keyword evidence="8 13" id="KW-0418">Kinase</keyword>
<evidence type="ECO:0000256" key="1">
    <source>
        <dbReference type="ARBA" id="ARBA00001823"/>
    </source>
</evidence>
<evidence type="ECO:0000256" key="5">
    <source>
        <dbReference type="ARBA" id="ARBA00012121"/>
    </source>
</evidence>
<keyword evidence="13" id="KW-0597">Phosphoprotein</keyword>